<dbReference type="Proteomes" id="UP001500851">
    <property type="component" value="Unassembled WGS sequence"/>
</dbReference>
<comment type="caution">
    <text evidence="2">The sequence shown here is derived from an EMBL/GenBank/DDBJ whole genome shotgun (WGS) entry which is preliminary data.</text>
</comment>
<proteinExistence type="predicted"/>
<accession>A0ABN2LRB4</accession>
<evidence type="ECO:0000313" key="3">
    <source>
        <dbReference type="Proteomes" id="UP001500851"/>
    </source>
</evidence>
<feature type="compositionally biased region" description="Basic and acidic residues" evidence="1">
    <location>
        <begin position="15"/>
        <end position="27"/>
    </location>
</feature>
<evidence type="ECO:0000256" key="1">
    <source>
        <dbReference type="SAM" id="MobiDB-lite"/>
    </source>
</evidence>
<feature type="region of interest" description="Disordered" evidence="1">
    <location>
        <begin position="1"/>
        <end position="82"/>
    </location>
</feature>
<reference evidence="2 3" key="1">
    <citation type="journal article" date="2019" name="Int. J. Syst. Evol. Microbiol.">
        <title>The Global Catalogue of Microorganisms (GCM) 10K type strain sequencing project: providing services to taxonomists for standard genome sequencing and annotation.</title>
        <authorList>
            <consortium name="The Broad Institute Genomics Platform"/>
            <consortium name="The Broad Institute Genome Sequencing Center for Infectious Disease"/>
            <person name="Wu L."/>
            <person name="Ma J."/>
        </authorList>
    </citation>
    <scope>NUCLEOTIDE SEQUENCE [LARGE SCALE GENOMIC DNA]</scope>
    <source>
        <strain evidence="2 3">JCM 14736</strain>
    </source>
</reference>
<keyword evidence="3" id="KW-1185">Reference proteome</keyword>
<evidence type="ECO:0000313" key="2">
    <source>
        <dbReference type="EMBL" id="GAA1796005.1"/>
    </source>
</evidence>
<feature type="compositionally biased region" description="Basic and acidic residues" evidence="1">
    <location>
        <begin position="70"/>
        <end position="82"/>
    </location>
</feature>
<sequence length="82" mass="9293">MHGFPHHRGTLPAYREQDRYGEHKDVAIDGEEAEQANESRAERRLGPGFSRIHVGPTGEQEVELGNEANQDDRGEHRVTETM</sequence>
<dbReference type="EMBL" id="BAAAOB010000004">
    <property type="protein sequence ID" value="GAA1796005.1"/>
    <property type="molecule type" value="Genomic_DNA"/>
</dbReference>
<protein>
    <submittedName>
        <fullName evidence="2">Uncharacterized protein</fullName>
    </submittedName>
</protein>
<name>A0ABN2LRB4_9MICO</name>
<organism evidence="2 3">
    <name type="scientific">Leucobacter iarius</name>
    <dbReference type="NCBI Taxonomy" id="333963"/>
    <lineage>
        <taxon>Bacteria</taxon>
        <taxon>Bacillati</taxon>
        <taxon>Actinomycetota</taxon>
        <taxon>Actinomycetes</taxon>
        <taxon>Micrococcales</taxon>
        <taxon>Microbacteriaceae</taxon>
        <taxon>Leucobacter</taxon>
    </lineage>
</organism>
<gene>
    <name evidence="2" type="ORF">GCM10009768_26310</name>
</gene>